<dbReference type="EMBL" id="JALJOR010000004">
    <property type="protein sequence ID" value="KAK9818160.1"/>
    <property type="molecule type" value="Genomic_DNA"/>
</dbReference>
<feature type="compositionally biased region" description="Basic residues" evidence="1">
    <location>
        <begin position="350"/>
        <end position="359"/>
    </location>
</feature>
<dbReference type="AlphaFoldDB" id="A0AAW1Q7C8"/>
<protein>
    <recommendedName>
        <fullName evidence="4">Myb-like domain-containing protein</fullName>
    </recommendedName>
</protein>
<gene>
    <name evidence="2" type="ORF">WJX72_008006</name>
</gene>
<dbReference type="InterPro" id="IPR001005">
    <property type="entry name" value="SANT/Myb"/>
</dbReference>
<organism evidence="2 3">
    <name type="scientific">[Myrmecia] bisecta</name>
    <dbReference type="NCBI Taxonomy" id="41462"/>
    <lineage>
        <taxon>Eukaryota</taxon>
        <taxon>Viridiplantae</taxon>
        <taxon>Chlorophyta</taxon>
        <taxon>core chlorophytes</taxon>
        <taxon>Trebouxiophyceae</taxon>
        <taxon>Trebouxiales</taxon>
        <taxon>Trebouxiaceae</taxon>
        <taxon>Myrmecia</taxon>
    </lineage>
</organism>
<evidence type="ECO:0000313" key="3">
    <source>
        <dbReference type="Proteomes" id="UP001489004"/>
    </source>
</evidence>
<feature type="region of interest" description="Disordered" evidence="1">
    <location>
        <begin position="289"/>
        <end position="322"/>
    </location>
</feature>
<name>A0AAW1Q7C8_9CHLO</name>
<keyword evidence="3" id="KW-1185">Reference proteome</keyword>
<sequence length="581" mass="61822">MEATGTDTMKLGVTPSTAAPADPGTQPPAEDHSTVGVQDGPPVRPNGPSHADVAQLDTARAAMRTQPLSLCSGGYAASASVVGGSAPPQQDQPGLHMGADTRARPVMKHLNVTGLATGQVSSHLESLQEKNNAIAADTRQRVQGDIAAGLPGNLQVPATQFAAQAGPLHTQQLQPHQGGGHHPAIQGLGLRPPTSTRWRPALAISLICQAGKALLMQEGSRGDAPAALWEWRDVQVKWSAAEEEELDRLVTLLPHGKWGRDWKRIFAEGRAVWHPKRTKKDLMNKYEQMMKKQKQPCRTTRSAAPRKRRRAEDVGDDEFQPPTWEMHERLHDDGASTPNPYVTAVRVAKPRAANKRKPVPQRGSVEQEEAALPSGGDACVADPLQGAYPYDSDTLPGWSATYRPDSGQWRAKYWLDGKSSKHKETNGLYESQEMASFKAVQALEHMLWLRAHPGDQMGAASWGGDDTSMEGLGECGEAATLDAGPSSKATARTAEHSPTAELGTAAPGGLAALATESAALQARRCISNAELAQDGPAKDQAGTASEAKTAAHTASSHVPEDEEDDAPVVLPLPGALSLKSF</sequence>
<evidence type="ECO:0000313" key="2">
    <source>
        <dbReference type="EMBL" id="KAK9818160.1"/>
    </source>
</evidence>
<feature type="region of interest" description="Disordered" evidence="1">
    <location>
        <begin position="1"/>
        <end position="51"/>
    </location>
</feature>
<dbReference type="Proteomes" id="UP001489004">
    <property type="component" value="Unassembled WGS sequence"/>
</dbReference>
<dbReference type="CDD" id="cd00167">
    <property type="entry name" value="SANT"/>
    <property type="match status" value="1"/>
</dbReference>
<feature type="region of interest" description="Disordered" evidence="1">
    <location>
        <begin position="477"/>
        <end position="505"/>
    </location>
</feature>
<proteinExistence type="predicted"/>
<evidence type="ECO:0008006" key="4">
    <source>
        <dbReference type="Google" id="ProtNLM"/>
    </source>
</evidence>
<feature type="region of interest" description="Disordered" evidence="1">
    <location>
        <begin position="531"/>
        <end position="573"/>
    </location>
</feature>
<accession>A0AAW1Q7C8</accession>
<feature type="region of interest" description="Disordered" evidence="1">
    <location>
        <begin position="350"/>
        <end position="378"/>
    </location>
</feature>
<reference evidence="2 3" key="1">
    <citation type="journal article" date="2024" name="Nat. Commun.">
        <title>Phylogenomics reveals the evolutionary origins of lichenization in chlorophyte algae.</title>
        <authorList>
            <person name="Puginier C."/>
            <person name="Libourel C."/>
            <person name="Otte J."/>
            <person name="Skaloud P."/>
            <person name="Haon M."/>
            <person name="Grisel S."/>
            <person name="Petersen M."/>
            <person name="Berrin J.G."/>
            <person name="Delaux P.M."/>
            <person name="Dal Grande F."/>
            <person name="Keller J."/>
        </authorList>
    </citation>
    <scope>NUCLEOTIDE SEQUENCE [LARGE SCALE GENOMIC DNA]</scope>
    <source>
        <strain evidence="2 3">SAG 2043</strain>
    </source>
</reference>
<evidence type="ECO:0000256" key="1">
    <source>
        <dbReference type="SAM" id="MobiDB-lite"/>
    </source>
</evidence>
<comment type="caution">
    <text evidence="2">The sequence shown here is derived from an EMBL/GenBank/DDBJ whole genome shotgun (WGS) entry which is preliminary data.</text>
</comment>